<gene>
    <name evidence="1" type="ORF">BDV38DRAFT_276779</name>
</gene>
<dbReference type="AlphaFoldDB" id="A0A5N6TBP8"/>
<dbReference type="Proteomes" id="UP000325672">
    <property type="component" value="Unassembled WGS sequence"/>
</dbReference>
<proteinExistence type="predicted"/>
<reference evidence="1 2" key="1">
    <citation type="submission" date="2019-04" db="EMBL/GenBank/DDBJ databases">
        <title>Friends and foes A comparative genomics study of 23 Aspergillus species from section Flavi.</title>
        <authorList>
            <consortium name="DOE Joint Genome Institute"/>
            <person name="Kjaerbolling I."/>
            <person name="Vesth T."/>
            <person name="Frisvad J.C."/>
            <person name="Nybo J.L."/>
            <person name="Theobald S."/>
            <person name="Kildgaard S."/>
            <person name="Isbrandt T."/>
            <person name="Kuo A."/>
            <person name="Sato A."/>
            <person name="Lyhne E.K."/>
            <person name="Kogle M.E."/>
            <person name="Wiebenga A."/>
            <person name="Kun R.S."/>
            <person name="Lubbers R.J."/>
            <person name="Makela M.R."/>
            <person name="Barry K."/>
            <person name="Chovatia M."/>
            <person name="Clum A."/>
            <person name="Daum C."/>
            <person name="Haridas S."/>
            <person name="He G."/>
            <person name="LaButti K."/>
            <person name="Lipzen A."/>
            <person name="Mondo S."/>
            <person name="Riley R."/>
            <person name="Salamov A."/>
            <person name="Simmons B.A."/>
            <person name="Magnuson J.K."/>
            <person name="Henrissat B."/>
            <person name="Mortensen U.H."/>
            <person name="Larsen T.O."/>
            <person name="Devries R.P."/>
            <person name="Grigoriev I.V."/>
            <person name="Machida M."/>
            <person name="Baker S.E."/>
            <person name="Andersen M.R."/>
        </authorList>
    </citation>
    <scope>NUCLEOTIDE SEQUENCE [LARGE SCALE GENOMIC DNA]</scope>
    <source>
        <strain evidence="1 2">CBS 117625</strain>
    </source>
</reference>
<name>A0A5N6TBP8_ASPPS</name>
<evidence type="ECO:0000313" key="2">
    <source>
        <dbReference type="Proteomes" id="UP000325672"/>
    </source>
</evidence>
<evidence type="ECO:0000313" key="1">
    <source>
        <dbReference type="EMBL" id="KAE8143697.1"/>
    </source>
</evidence>
<keyword evidence="2" id="KW-1185">Reference proteome</keyword>
<protein>
    <submittedName>
        <fullName evidence="1">Uncharacterized protein</fullName>
    </submittedName>
</protein>
<dbReference type="EMBL" id="ML743551">
    <property type="protein sequence ID" value="KAE8143697.1"/>
    <property type="molecule type" value="Genomic_DNA"/>
</dbReference>
<dbReference type="RefSeq" id="XP_031919760.1">
    <property type="nucleotide sequence ID" value="XM_032058317.1"/>
</dbReference>
<dbReference type="OrthoDB" id="5393654at2759"/>
<dbReference type="GeneID" id="43642527"/>
<sequence>MPEQQNRAPDEIVDRMPVAIGWMPGRLLQEKMLPDDLYSKLNHVDTDGIPSEKAPLGSGPPKSSLKDRECSLPKGFSMIPYLASFVRLERNRRLLGSELEFTQRDIPRFNIALQKLGSGNRFYFRSQLVDIARYLTLCETYDSLARDAAFPLMFPVLGDKFGDEAGDSVTVHNVVLFIVSHPGTFKHRTRAVFYTAYEERFVVSHKELDWINSTKVSMATVHRIKTLWGRTTTMASDDAKAIGE</sequence>
<organism evidence="1 2">
    <name type="scientific">Aspergillus pseudotamarii</name>
    <dbReference type="NCBI Taxonomy" id="132259"/>
    <lineage>
        <taxon>Eukaryota</taxon>
        <taxon>Fungi</taxon>
        <taxon>Dikarya</taxon>
        <taxon>Ascomycota</taxon>
        <taxon>Pezizomycotina</taxon>
        <taxon>Eurotiomycetes</taxon>
        <taxon>Eurotiomycetidae</taxon>
        <taxon>Eurotiales</taxon>
        <taxon>Aspergillaceae</taxon>
        <taxon>Aspergillus</taxon>
        <taxon>Aspergillus subgen. Circumdati</taxon>
    </lineage>
</organism>
<accession>A0A5N6TBP8</accession>